<dbReference type="AlphaFoldDB" id="A0A1A9AH44"/>
<protein>
    <submittedName>
        <fullName evidence="2">PIR Superfamily Protein</fullName>
    </submittedName>
</protein>
<name>A0A1A9AH44_PLAOA</name>
<gene>
    <name evidence="2" type="ORF">POVWA1_073080</name>
</gene>
<keyword evidence="3" id="KW-1185">Reference proteome</keyword>
<proteinExistence type="predicted"/>
<feature type="region of interest" description="Disordered" evidence="1">
    <location>
        <begin position="78"/>
        <end position="98"/>
    </location>
</feature>
<reference evidence="3" key="1">
    <citation type="submission" date="2016-05" db="EMBL/GenBank/DDBJ databases">
        <authorList>
            <person name="Naeem Raeece"/>
        </authorList>
    </citation>
    <scope>NUCLEOTIDE SEQUENCE [LARGE SCALE GENOMIC DNA]</scope>
</reference>
<accession>A0A1A9AH44</accession>
<dbReference type="EMBL" id="FLRD01000902">
    <property type="protein sequence ID" value="SBT55892.1"/>
    <property type="molecule type" value="Genomic_DNA"/>
</dbReference>
<evidence type="ECO:0000313" key="2">
    <source>
        <dbReference type="EMBL" id="SBT55892.1"/>
    </source>
</evidence>
<evidence type="ECO:0000256" key="1">
    <source>
        <dbReference type="SAM" id="MobiDB-lite"/>
    </source>
</evidence>
<organism evidence="2 3">
    <name type="scientific">Plasmodium ovale wallikeri</name>
    <dbReference type="NCBI Taxonomy" id="864142"/>
    <lineage>
        <taxon>Eukaryota</taxon>
        <taxon>Sar</taxon>
        <taxon>Alveolata</taxon>
        <taxon>Apicomplexa</taxon>
        <taxon>Aconoidasida</taxon>
        <taxon>Haemosporida</taxon>
        <taxon>Plasmodiidae</taxon>
        <taxon>Plasmodium</taxon>
        <taxon>Plasmodium (Plasmodium)</taxon>
    </lineage>
</organism>
<dbReference type="Proteomes" id="UP000078555">
    <property type="component" value="Unassembled WGS sequence"/>
</dbReference>
<sequence length="186" mass="21053">MVPIHKIAKHYEYIEKKAPLYKYFDDLFSKEQTKCPTFYKVCEKYNPNIVLQDLQCHKQMEQEEDSARAFLMPHDSGQRLESEANEHGPGVLEPPAASDTVSTQENSCIATKVGHSVLGVTPVLLTPTALYRYAPVGSWIRKFGGLHQNNISDMDGGEIDGFLSHTQVSDDIFLSNTENYISYQFM</sequence>
<dbReference type="Pfam" id="PF05795">
    <property type="entry name" value="Plasmodium_Vir"/>
    <property type="match status" value="1"/>
</dbReference>
<dbReference type="InterPro" id="IPR008780">
    <property type="entry name" value="Plasmodium_Vir"/>
</dbReference>
<evidence type="ECO:0000313" key="3">
    <source>
        <dbReference type="Proteomes" id="UP000078555"/>
    </source>
</evidence>